<evidence type="ECO:0000256" key="3">
    <source>
        <dbReference type="ARBA" id="ARBA00022801"/>
    </source>
</evidence>
<dbReference type="OrthoDB" id="412286at2759"/>
<dbReference type="GO" id="GO:0016579">
    <property type="term" value="P:protein deubiquitination"/>
    <property type="evidence" value="ECO:0007669"/>
    <property type="project" value="TreeGrafter"/>
</dbReference>
<dbReference type="PANTHER" id="PTHR12378">
    <property type="entry name" value="DESUMOYLATING ISOPEPTIDASE"/>
    <property type="match status" value="1"/>
</dbReference>
<dbReference type="InterPro" id="IPR042266">
    <property type="entry name" value="PPPDE_sf"/>
</dbReference>
<dbReference type="Pfam" id="PF05903">
    <property type="entry name" value="Peptidase_C97"/>
    <property type="match status" value="1"/>
</dbReference>
<sequence length="166" mass="18819">MAQEAVLVNVYDMYWINEYTSSIGIGVFHSGVEIYGIEYAYGGHPFPFTGVFDIIPKDSESLGEQFKFKQTIKLGSTDFTPDDVKKIVLCGKELPSWVNKTCSIYTCIPFLERALPKEWLTPMALQETIHQEEFDLSGAQHLHGGRMTDSQTDQAHSSQNLHNRRL</sequence>
<dbReference type="GO" id="GO:0004843">
    <property type="term" value="F:cysteine-type deubiquitinase activity"/>
    <property type="evidence" value="ECO:0007669"/>
    <property type="project" value="UniProtKB-EC"/>
</dbReference>
<keyword evidence="3 6" id="KW-0378">Hydrolase</keyword>
<evidence type="ECO:0000256" key="4">
    <source>
        <dbReference type="SAM" id="MobiDB-lite"/>
    </source>
</evidence>
<organism evidence="6 7">
    <name type="scientific">Mytilus edulis</name>
    <name type="common">Blue mussel</name>
    <dbReference type="NCBI Taxonomy" id="6550"/>
    <lineage>
        <taxon>Eukaryota</taxon>
        <taxon>Metazoa</taxon>
        <taxon>Spiralia</taxon>
        <taxon>Lophotrochozoa</taxon>
        <taxon>Mollusca</taxon>
        <taxon>Bivalvia</taxon>
        <taxon>Autobranchia</taxon>
        <taxon>Pteriomorphia</taxon>
        <taxon>Mytilida</taxon>
        <taxon>Mytiloidea</taxon>
        <taxon>Mytilidae</taxon>
        <taxon>Mytilinae</taxon>
        <taxon>Mytilus</taxon>
    </lineage>
</organism>
<dbReference type="Gene3D" id="3.90.1720.30">
    <property type="entry name" value="PPPDE domains"/>
    <property type="match status" value="1"/>
</dbReference>
<feature type="compositionally biased region" description="Polar residues" evidence="4">
    <location>
        <begin position="148"/>
        <end position="166"/>
    </location>
</feature>
<dbReference type="EC" id="3.4.19.12" evidence="6"/>
<dbReference type="GO" id="GO:0006508">
    <property type="term" value="P:proteolysis"/>
    <property type="evidence" value="ECO:0007669"/>
    <property type="project" value="UniProtKB-KW"/>
</dbReference>
<protein>
    <submittedName>
        <fullName evidence="6">DESI2</fullName>
        <ecNumber evidence="6">3.4.19.12</ecNumber>
    </submittedName>
</protein>
<accession>A0A8S3TDU0</accession>
<dbReference type="InterPro" id="IPR008580">
    <property type="entry name" value="PPPDE_dom"/>
</dbReference>
<evidence type="ECO:0000313" key="6">
    <source>
        <dbReference type="EMBL" id="CAG2228633.1"/>
    </source>
</evidence>
<evidence type="ECO:0000256" key="2">
    <source>
        <dbReference type="ARBA" id="ARBA00022670"/>
    </source>
</evidence>
<dbReference type="EMBL" id="CAJPWZ010001999">
    <property type="protein sequence ID" value="CAG2228633.1"/>
    <property type="molecule type" value="Genomic_DNA"/>
</dbReference>
<name>A0A8S3TDU0_MYTED</name>
<dbReference type="SMART" id="SM01179">
    <property type="entry name" value="DUF862"/>
    <property type="match status" value="1"/>
</dbReference>
<gene>
    <name evidence="6" type="ORF">MEDL_41570</name>
</gene>
<proteinExistence type="inferred from homology"/>
<dbReference type="PANTHER" id="PTHR12378:SF80">
    <property type="entry name" value="IP06716P-RELATED"/>
    <property type="match status" value="1"/>
</dbReference>
<evidence type="ECO:0000256" key="1">
    <source>
        <dbReference type="ARBA" id="ARBA00008140"/>
    </source>
</evidence>
<feature type="domain" description="PPPDE" evidence="5">
    <location>
        <begin position="4"/>
        <end position="119"/>
    </location>
</feature>
<dbReference type="AlphaFoldDB" id="A0A8S3TDU0"/>
<comment type="similarity">
    <text evidence="1">Belongs to the DeSI family.</text>
</comment>
<keyword evidence="2" id="KW-0645">Protease</keyword>
<keyword evidence="7" id="KW-1185">Reference proteome</keyword>
<comment type="caution">
    <text evidence="6">The sequence shown here is derived from an EMBL/GenBank/DDBJ whole genome shotgun (WGS) entry which is preliminary data.</text>
</comment>
<feature type="region of interest" description="Disordered" evidence="4">
    <location>
        <begin position="141"/>
        <end position="166"/>
    </location>
</feature>
<evidence type="ECO:0000313" key="7">
    <source>
        <dbReference type="Proteomes" id="UP000683360"/>
    </source>
</evidence>
<dbReference type="PROSITE" id="PS51858">
    <property type="entry name" value="PPPDE"/>
    <property type="match status" value="1"/>
</dbReference>
<dbReference type="Proteomes" id="UP000683360">
    <property type="component" value="Unassembled WGS sequence"/>
</dbReference>
<reference evidence="6" key="1">
    <citation type="submission" date="2021-03" db="EMBL/GenBank/DDBJ databases">
        <authorList>
            <person name="Bekaert M."/>
        </authorList>
    </citation>
    <scope>NUCLEOTIDE SEQUENCE</scope>
</reference>
<evidence type="ECO:0000259" key="5">
    <source>
        <dbReference type="PROSITE" id="PS51858"/>
    </source>
</evidence>